<name>A0ABU9NJM3_9FLAO</name>
<proteinExistence type="predicted"/>
<dbReference type="EMBL" id="JBCGDP010000002">
    <property type="protein sequence ID" value="MEM0575521.1"/>
    <property type="molecule type" value="Genomic_DNA"/>
</dbReference>
<sequence>MRCYNCGIELTDETNHDEHIPAKNLFATHPPEYKKELLKVPACYECNVGLYSKIDQEIRDAVGILNESDDLKSELTAKAVRSIMRNSNWKDRVFFIDDGKSIDVSFSYNDMESLHIKNFKGLYYAKYGQPISEEFDIKVIAEGDENNKKLQKVDSFMREYLHFETEWSFVGHPKVFRYKMKAQIDGNDGLFYDGENIEDAIGFVCIMDYHEAIHPLVIAQKKNFINENLK</sequence>
<accession>A0ABU9NJM3</accession>
<dbReference type="RefSeq" id="WP_342690610.1">
    <property type="nucleotide sequence ID" value="NZ_JBCGDP010000002.1"/>
</dbReference>
<gene>
    <name evidence="1" type="ORF">WFZ86_03340</name>
</gene>
<organism evidence="1 2">
    <name type="scientific">Flavobacterium polysaccharolyticum</name>
    <dbReference type="NCBI Taxonomy" id="3133148"/>
    <lineage>
        <taxon>Bacteria</taxon>
        <taxon>Pseudomonadati</taxon>
        <taxon>Bacteroidota</taxon>
        <taxon>Flavobacteriia</taxon>
        <taxon>Flavobacteriales</taxon>
        <taxon>Flavobacteriaceae</taxon>
        <taxon>Flavobacterium</taxon>
    </lineage>
</organism>
<comment type="caution">
    <text evidence="1">The sequence shown here is derived from an EMBL/GenBank/DDBJ whole genome shotgun (WGS) entry which is preliminary data.</text>
</comment>
<evidence type="ECO:0000313" key="1">
    <source>
        <dbReference type="EMBL" id="MEM0575521.1"/>
    </source>
</evidence>
<keyword evidence="2" id="KW-1185">Reference proteome</keyword>
<dbReference type="Proteomes" id="UP001468798">
    <property type="component" value="Unassembled WGS sequence"/>
</dbReference>
<reference evidence="1 2" key="1">
    <citation type="submission" date="2024-03" db="EMBL/GenBank/DDBJ databases">
        <title>Two novel species of the genus Flavobacterium exhibiting potentially degradation of complex polysaccharides.</title>
        <authorList>
            <person name="Lian X."/>
        </authorList>
    </citation>
    <scope>NUCLEOTIDE SEQUENCE [LARGE SCALE GENOMIC DNA]</scope>
    <source>
        <strain evidence="1 2">N6</strain>
    </source>
</reference>
<evidence type="ECO:0000313" key="2">
    <source>
        <dbReference type="Proteomes" id="UP001468798"/>
    </source>
</evidence>
<evidence type="ECO:0008006" key="3">
    <source>
        <dbReference type="Google" id="ProtNLM"/>
    </source>
</evidence>
<protein>
    <recommendedName>
        <fullName evidence="3">HNH endonuclease</fullName>
    </recommendedName>
</protein>